<feature type="transmembrane region" description="Helical" evidence="6">
    <location>
        <begin position="143"/>
        <end position="164"/>
    </location>
</feature>
<feature type="transmembrane region" description="Helical" evidence="6">
    <location>
        <begin position="214"/>
        <end position="236"/>
    </location>
</feature>
<feature type="transmembrane region" description="Helical" evidence="6">
    <location>
        <begin position="302"/>
        <end position="321"/>
    </location>
</feature>
<evidence type="ECO:0000259" key="7">
    <source>
        <dbReference type="PROSITE" id="PS50850"/>
    </source>
</evidence>
<keyword evidence="4 6" id="KW-1133">Transmembrane helix</keyword>
<feature type="transmembrane region" description="Helical" evidence="6">
    <location>
        <begin position="248"/>
        <end position="271"/>
    </location>
</feature>
<reference evidence="8 9" key="1">
    <citation type="submission" date="2021-06" db="EMBL/GenBank/DDBJ databases">
        <title>Actinoplanes lichenicola sp. nov., and Actinoplanes ovalisporus sp. nov., isolated from lichen in Thailand.</title>
        <authorList>
            <person name="Saeng-In P."/>
            <person name="Kanchanasin P."/>
            <person name="Yuki M."/>
            <person name="Kudo T."/>
            <person name="Ohkuma M."/>
            <person name="Phongsopitanun W."/>
            <person name="Tanasupawat S."/>
        </authorList>
    </citation>
    <scope>NUCLEOTIDE SEQUENCE [LARGE SCALE GENOMIC DNA]</scope>
    <source>
        <strain evidence="8 9">NBRC 110975</strain>
    </source>
</reference>
<dbReference type="PANTHER" id="PTHR43124">
    <property type="entry name" value="PURINE EFFLUX PUMP PBUE"/>
    <property type="match status" value="1"/>
</dbReference>
<feature type="transmembrane region" description="Helical" evidence="6">
    <location>
        <begin position="278"/>
        <end position="296"/>
    </location>
</feature>
<dbReference type="InterPro" id="IPR011701">
    <property type="entry name" value="MFS"/>
</dbReference>
<evidence type="ECO:0000256" key="4">
    <source>
        <dbReference type="ARBA" id="ARBA00022989"/>
    </source>
</evidence>
<protein>
    <submittedName>
        <fullName evidence="8">MFS transporter</fullName>
    </submittedName>
</protein>
<dbReference type="InterPro" id="IPR036259">
    <property type="entry name" value="MFS_trans_sf"/>
</dbReference>
<feature type="transmembrane region" description="Helical" evidence="6">
    <location>
        <begin position="170"/>
        <end position="193"/>
    </location>
</feature>
<name>A0ABS5YV46_9ACTN</name>
<evidence type="ECO:0000256" key="3">
    <source>
        <dbReference type="ARBA" id="ARBA00022692"/>
    </source>
</evidence>
<evidence type="ECO:0000256" key="1">
    <source>
        <dbReference type="ARBA" id="ARBA00004651"/>
    </source>
</evidence>
<keyword evidence="5 6" id="KW-0472">Membrane</keyword>
<evidence type="ECO:0000313" key="8">
    <source>
        <dbReference type="EMBL" id="MBU2667329.1"/>
    </source>
</evidence>
<dbReference type="RefSeq" id="WP_215791574.1">
    <property type="nucleotide sequence ID" value="NZ_JAHKKG010000008.1"/>
</dbReference>
<dbReference type="InterPro" id="IPR020846">
    <property type="entry name" value="MFS_dom"/>
</dbReference>
<keyword evidence="2" id="KW-1003">Cell membrane</keyword>
<feature type="transmembrane region" description="Helical" evidence="6">
    <location>
        <begin position="366"/>
        <end position="385"/>
    </location>
</feature>
<keyword evidence="9" id="KW-1185">Reference proteome</keyword>
<feature type="transmembrane region" description="Helical" evidence="6">
    <location>
        <begin position="342"/>
        <end position="360"/>
    </location>
</feature>
<comment type="caution">
    <text evidence="8">The sequence shown here is derived from an EMBL/GenBank/DDBJ whole genome shotgun (WGS) entry which is preliminary data.</text>
</comment>
<sequence>MSTTQLEAPTTGRLPLAPLIALFTAGLITTLTEALPAGVLPQMSQALGVSESVAGQTVTIYAIGTLLTAIPVALATATWPRRHLLLAALTGFVLANLVTAVSLDFTVTMVARFVAGAASGVVWSLLGGYAARLVGPALKGRAMAFAFAGTPVALSLGVPVGAYLGRVVGWQLTFGLASAITVLLIAWTAAKLPNFAGQKTEDRISLYAILRLRGIRTVLAVTGAFVLAHTILYTYIAPILAGSGLPDHVQWILLDFGLASIVSIWLTGALIDRHHRRLAVLGTALFAAAAVALLMAGTSPTVHYVTVAAWGLSFGGAATVLQSALMRAAGEHADVAQSSMVTTWNLGIGLGGLVGGALLAGFGTSALILAAIVLLVPATLVVVLARGHAFPVRR</sequence>
<feature type="transmembrane region" description="Helical" evidence="6">
    <location>
        <begin position="84"/>
        <end position="103"/>
    </location>
</feature>
<dbReference type="Proteomes" id="UP001519654">
    <property type="component" value="Unassembled WGS sequence"/>
</dbReference>
<dbReference type="CDD" id="cd17324">
    <property type="entry name" value="MFS_NepI_like"/>
    <property type="match status" value="1"/>
</dbReference>
<gene>
    <name evidence="8" type="ORF">KOI35_27845</name>
</gene>
<evidence type="ECO:0000313" key="9">
    <source>
        <dbReference type="Proteomes" id="UP001519654"/>
    </source>
</evidence>
<dbReference type="InterPro" id="IPR050189">
    <property type="entry name" value="MFS_Efflux_Transporters"/>
</dbReference>
<organism evidence="8 9">
    <name type="scientific">Paractinoplanes bogorensis</name>
    <dbReference type="NCBI Taxonomy" id="1610840"/>
    <lineage>
        <taxon>Bacteria</taxon>
        <taxon>Bacillati</taxon>
        <taxon>Actinomycetota</taxon>
        <taxon>Actinomycetes</taxon>
        <taxon>Micromonosporales</taxon>
        <taxon>Micromonosporaceae</taxon>
        <taxon>Paractinoplanes</taxon>
    </lineage>
</organism>
<evidence type="ECO:0000256" key="2">
    <source>
        <dbReference type="ARBA" id="ARBA00022475"/>
    </source>
</evidence>
<feature type="transmembrane region" description="Helical" evidence="6">
    <location>
        <begin position="109"/>
        <end position="131"/>
    </location>
</feature>
<accession>A0ABS5YV46</accession>
<feature type="domain" description="Major facilitator superfamily (MFS) profile" evidence="7">
    <location>
        <begin position="18"/>
        <end position="389"/>
    </location>
</feature>
<dbReference type="PANTHER" id="PTHR43124:SF3">
    <property type="entry name" value="CHLORAMPHENICOL EFFLUX PUMP RV0191"/>
    <property type="match status" value="1"/>
</dbReference>
<dbReference type="SUPFAM" id="SSF103473">
    <property type="entry name" value="MFS general substrate transporter"/>
    <property type="match status" value="1"/>
</dbReference>
<evidence type="ECO:0000256" key="6">
    <source>
        <dbReference type="SAM" id="Phobius"/>
    </source>
</evidence>
<dbReference type="Pfam" id="PF07690">
    <property type="entry name" value="MFS_1"/>
    <property type="match status" value="1"/>
</dbReference>
<proteinExistence type="predicted"/>
<comment type="subcellular location">
    <subcellularLocation>
        <location evidence="1">Cell membrane</location>
        <topology evidence="1">Multi-pass membrane protein</topology>
    </subcellularLocation>
</comment>
<feature type="transmembrane region" description="Helical" evidence="6">
    <location>
        <begin position="58"/>
        <end position="77"/>
    </location>
</feature>
<dbReference type="PROSITE" id="PS50850">
    <property type="entry name" value="MFS"/>
    <property type="match status" value="1"/>
</dbReference>
<dbReference type="EMBL" id="JAHKKG010000008">
    <property type="protein sequence ID" value="MBU2667329.1"/>
    <property type="molecule type" value="Genomic_DNA"/>
</dbReference>
<dbReference type="Gene3D" id="1.20.1250.20">
    <property type="entry name" value="MFS general substrate transporter like domains"/>
    <property type="match status" value="1"/>
</dbReference>
<keyword evidence="3 6" id="KW-0812">Transmembrane</keyword>
<evidence type="ECO:0000256" key="5">
    <source>
        <dbReference type="ARBA" id="ARBA00023136"/>
    </source>
</evidence>